<proteinExistence type="predicted"/>
<dbReference type="Proteomes" id="UP000186914">
    <property type="component" value="Unassembled WGS sequence"/>
</dbReference>
<dbReference type="SUPFAM" id="SSF46785">
    <property type="entry name" value="Winged helix' DNA-binding domain"/>
    <property type="match status" value="1"/>
</dbReference>
<accession>A0A1N7C1Q0</accession>
<dbReference type="EMBL" id="FTNO01000002">
    <property type="protein sequence ID" value="SIR57508.1"/>
    <property type="molecule type" value="Genomic_DNA"/>
</dbReference>
<evidence type="ECO:0000313" key="3">
    <source>
        <dbReference type="Proteomes" id="UP000186914"/>
    </source>
</evidence>
<dbReference type="InterPro" id="IPR055767">
    <property type="entry name" value="DUF7343"/>
</dbReference>
<reference evidence="3" key="1">
    <citation type="submission" date="2017-01" db="EMBL/GenBank/DDBJ databases">
        <authorList>
            <person name="Varghese N."/>
            <person name="Submissions S."/>
        </authorList>
    </citation>
    <scope>NUCLEOTIDE SEQUENCE [LARGE SCALE GENOMIC DNA]</scope>
    <source>
        <strain evidence="3">CGMCC 1.7737</strain>
    </source>
</reference>
<dbReference type="AlphaFoldDB" id="A0A1N7C1Q0"/>
<dbReference type="InterPro" id="IPR036390">
    <property type="entry name" value="WH_DNA-bd_sf"/>
</dbReference>
<organism evidence="2 3">
    <name type="scientific">Haladaptatus litoreus</name>
    <dbReference type="NCBI Taxonomy" id="553468"/>
    <lineage>
        <taxon>Archaea</taxon>
        <taxon>Methanobacteriati</taxon>
        <taxon>Methanobacteriota</taxon>
        <taxon>Stenosarchaea group</taxon>
        <taxon>Halobacteria</taxon>
        <taxon>Halobacteriales</taxon>
        <taxon>Haladaptataceae</taxon>
        <taxon>Haladaptatus</taxon>
    </lineage>
</organism>
<feature type="domain" description="DUF7343" evidence="1">
    <location>
        <begin position="70"/>
        <end position="129"/>
    </location>
</feature>
<dbReference type="Gene3D" id="1.10.10.10">
    <property type="entry name" value="Winged helix-like DNA-binding domain superfamily/Winged helix DNA-binding domain"/>
    <property type="match status" value="1"/>
</dbReference>
<name>A0A1N7C1Q0_9EURY</name>
<sequence>MMIWAVTRKLVSGEAIEKWMKRAGLGNNAEAGANEQRVEIIESKPERTAEFKSEPKQVSMTDFAFESGLTPGEYIVQLLEGHDGKRRQQELIAETGWSRSTVSRLLGKMEARGEIVRVRLGNENVVYLPNFVPTFARRIDPVPIPER</sequence>
<evidence type="ECO:0000259" key="1">
    <source>
        <dbReference type="Pfam" id="PF24034"/>
    </source>
</evidence>
<keyword evidence="3" id="KW-1185">Reference proteome</keyword>
<dbReference type="InterPro" id="IPR036388">
    <property type="entry name" value="WH-like_DNA-bd_sf"/>
</dbReference>
<dbReference type="Pfam" id="PF24034">
    <property type="entry name" value="DUF7343"/>
    <property type="match status" value="1"/>
</dbReference>
<protein>
    <submittedName>
        <fullName evidence="2">MarR family protein</fullName>
    </submittedName>
</protein>
<gene>
    <name evidence="2" type="ORF">SAMN05421858_2902</name>
</gene>
<evidence type="ECO:0000313" key="2">
    <source>
        <dbReference type="EMBL" id="SIR57508.1"/>
    </source>
</evidence>